<accession>A0A060I8I9</accession>
<keyword evidence="1" id="KW-0614">Plasmid</keyword>
<reference evidence="1 2" key="1">
    <citation type="submission" date="2013-12" db="EMBL/GenBank/DDBJ databases">
        <title>Complete genome sequence of Rhizobium etli bv. mimosae IE4771.</title>
        <authorList>
            <person name="Bustos P."/>
            <person name="Santamaria R.I."/>
            <person name="Lozano L."/>
            <person name="Ormeno-Orrillo E."/>
            <person name="Rogel M.A."/>
            <person name="Romero D."/>
            <person name="Cevallos M.A."/>
            <person name="Martinez-Romero E."/>
            <person name="Gonzalez V."/>
        </authorList>
    </citation>
    <scope>NUCLEOTIDE SEQUENCE [LARGE SCALE GENOMIC DNA]</scope>
    <source>
        <strain evidence="1 2">IE4771</strain>
        <plasmid evidence="2">Plasmid pRetIE4771b</plasmid>
    </source>
</reference>
<dbReference type="KEGG" id="rei:IE4771_PB00296"/>
<gene>
    <name evidence="1" type="ORF">IE4771_PB00296</name>
</gene>
<protein>
    <submittedName>
        <fullName evidence="1">Uncharacterized protein</fullName>
    </submittedName>
</protein>
<dbReference type="AlphaFoldDB" id="A0A060I8I9"/>
<dbReference type="EMBL" id="CP006988">
    <property type="protein sequence ID" value="AIC30024.1"/>
    <property type="molecule type" value="Genomic_DNA"/>
</dbReference>
<dbReference type="HOGENOM" id="CLU_1061177_0_0_5"/>
<evidence type="ECO:0000313" key="2">
    <source>
        <dbReference type="Proteomes" id="UP000027180"/>
    </source>
</evidence>
<proteinExistence type="predicted"/>
<organism evidence="1 2">
    <name type="scientific">Rhizobium etli bv. mimosae str. IE4771</name>
    <dbReference type="NCBI Taxonomy" id="1432050"/>
    <lineage>
        <taxon>Bacteria</taxon>
        <taxon>Pseudomonadati</taxon>
        <taxon>Pseudomonadota</taxon>
        <taxon>Alphaproteobacteria</taxon>
        <taxon>Hyphomicrobiales</taxon>
        <taxon>Rhizobiaceae</taxon>
        <taxon>Rhizobium/Agrobacterium group</taxon>
        <taxon>Rhizobium</taxon>
    </lineage>
</organism>
<geneLocation type="plasmid" evidence="1 2">
    <name>pRetIE4771b</name>
</geneLocation>
<name>A0A060I8I9_RHIET</name>
<sequence length="262" mass="28562">MSCPPHATAAETQLGDYEIRLCHVDLQDRSFNPNFPGGWSLIDRNDNIPVLCLYGSLATVSLNSLYPKLAKQPSIDIVVKTTGGPVDVWLPLGEALVGKLRQLVVDEACFSSCANYLVPLATQVIAGRNTLIVWHGGPITDSTDVLKGTDVPTAIHYDDLARRTQKLYELARVDGAILAVSTAIPSKSKFKAIFGEAAKSFSGYAFSPTRLTQCFRFKNLKYMWHAGDDEAVAQLGMERSSSLALLENPSAERDGSIECLNR</sequence>
<dbReference type="Proteomes" id="UP000027180">
    <property type="component" value="Plasmid pRetIE4771b"/>
</dbReference>
<evidence type="ECO:0000313" key="1">
    <source>
        <dbReference type="EMBL" id="AIC30024.1"/>
    </source>
</evidence>